<dbReference type="InterPro" id="IPR005107">
    <property type="entry name" value="CO_DH_flav_C"/>
</dbReference>
<dbReference type="PROSITE" id="PS51387">
    <property type="entry name" value="FAD_PCMH"/>
    <property type="match status" value="1"/>
</dbReference>
<evidence type="ECO:0000256" key="11">
    <source>
        <dbReference type="ARBA" id="ARBA00023002"/>
    </source>
</evidence>
<dbReference type="GO" id="GO:0071949">
    <property type="term" value="F:FAD binding"/>
    <property type="evidence" value="ECO:0007669"/>
    <property type="project" value="InterPro"/>
</dbReference>
<evidence type="ECO:0000256" key="19">
    <source>
        <dbReference type="PIRSR" id="PIRSR000127-2"/>
    </source>
</evidence>
<comment type="cofactor">
    <cofactor evidence="20">
        <name>Mo-molybdopterin</name>
        <dbReference type="ChEBI" id="CHEBI:71302"/>
    </cofactor>
    <text evidence="20">Binds 1 Mo-molybdopterin (Mo-MPT) cofactor per subunit.</text>
</comment>
<dbReference type="InterPro" id="IPR014307">
    <property type="entry name" value="Xanthine_DH_ssu"/>
</dbReference>
<dbReference type="InterPro" id="IPR036010">
    <property type="entry name" value="2Fe-2S_ferredoxin-like_sf"/>
</dbReference>
<dbReference type="SUPFAM" id="SSF55447">
    <property type="entry name" value="CO dehydrogenase flavoprotein C-terminal domain-like"/>
    <property type="match status" value="1"/>
</dbReference>
<keyword evidence="9 20" id="KW-0479">Metal-binding</keyword>
<dbReference type="SUPFAM" id="SSF54665">
    <property type="entry name" value="CO dehydrogenase molybdoprotein N-domain-like"/>
    <property type="match status" value="1"/>
</dbReference>
<comment type="catalytic activity">
    <reaction evidence="17">
        <text>xanthine + NAD(+) + H2O = urate + NADH + H(+)</text>
        <dbReference type="Rhea" id="RHEA:16669"/>
        <dbReference type="ChEBI" id="CHEBI:15377"/>
        <dbReference type="ChEBI" id="CHEBI:15378"/>
        <dbReference type="ChEBI" id="CHEBI:17712"/>
        <dbReference type="ChEBI" id="CHEBI:17775"/>
        <dbReference type="ChEBI" id="CHEBI:57540"/>
        <dbReference type="ChEBI" id="CHEBI:57945"/>
        <dbReference type="EC" id="1.17.1.4"/>
    </reaction>
</comment>
<dbReference type="InterPro" id="IPR002346">
    <property type="entry name" value="Mopterin_DH_FAD-bd"/>
</dbReference>
<comment type="similarity">
    <text evidence="3">Belongs to the xanthine dehydrogenase family.</text>
</comment>
<comment type="subunit">
    <text evidence="4">Homodimer.</text>
</comment>
<dbReference type="Gene3D" id="1.10.150.120">
    <property type="entry name" value="[2Fe-2S]-binding domain"/>
    <property type="match status" value="1"/>
</dbReference>
<dbReference type="PANTHER" id="PTHR45444:SF3">
    <property type="entry name" value="XANTHINE DEHYDROGENASE"/>
    <property type="match status" value="1"/>
</dbReference>
<dbReference type="Gene3D" id="3.10.20.30">
    <property type="match status" value="1"/>
</dbReference>
<accession>A0AAN7VGA1</accession>
<evidence type="ECO:0000256" key="9">
    <source>
        <dbReference type="ARBA" id="ARBA00022723"/>
    </source>
</evidence>
<keyword evidence="7" id="KW-0285">Flavoprotein</keyword>
<evidence type="ECO:0000256" key="12">
    <source>
        <dbReference type="ARBA" id="ARBA00023004"/>
    </source>
</evidence>
<dbReference type="SUPFAM" id="SSF47741">
    <property type="entry name" value="CO dehydrogenase ISP C-domain like"/>
    <property type="match status" value="1"/>
</dbReference>
<dbReference type="GO" id="GO:0004854">
    <property type="term" value="F:xanthine dehydrogenase activity"/>
    <property type="evidence" value="ECO:0007669"/>
    <property type="project" value="UniProtKB-EC"/>
</dbReference>
<evidence type="ECO:0000259" key="21">
    <source>
        <dbReference type="PROSITE" id="PS51085"/>
    </source>
</evidence>
<dbReference type="SUPFAM" id="SSF56003">
    <property type="entry name" value="Molybdenum cofactor-binding domain"/>
    <property type="match status" value="1"/>
</dbReference>
<evidence type="ECO:0000256" key="15">
    <source>
        <dbReference type="ARBA" id="ARBA00023140"/>
    </source>
</evidence>
<dbReference type="Pfam" id="PF03450">
    <property type="entry name" value="CO_deh_flav_C"/>
    <property type="match status" value="1"/>
</dbReference>
<evidence type="ECO:0000256" key="13">
    <source>
        <dbReference type="ARBA" id="ARBA00023014"/>
    </source>
</evidence>
<name>A0AAN7VGA1_9COLE</name>
<evidence type="ECO:0000256" key="3">
    <source>
        <dbReference type="ARBA" id="ARBA00006849"/>
    </source>
</evidence>
<feature type="binding site" evidence="19">
    <location>
        <position position="925"/>
    </location>
    <ligand>
        <name>substrate</name>
    </ligand>
</feature>
<feature type="binding site" evidence="20">
    <location>
        <position position="57"/>
    </location>
    <ligand>
        <name>[2Fe-2S] cluster</name>
        <dbReference type="ChEBI" id="CHEBI:190135"/>
        <label>1</label>
    </ligand>
</feature>
<dbReference type="FunFam" id="3.30.43.10:FF:000001">
    <property type="entry name" value="Xanthine dehydrogenase/oxidase"/>
    <property type="match status" value="1"/>
</dbReference>
<feature type="binding site" evidence="20">
    <location>
        <position position="122"/>
    </location>
    <ligand>
        <name>[2Fe-2S] cluster</name>
        <dbReference type="ChEBI" id="CHEBI:190135"/>
        <label>2</label>
    </ligand>
</feature>
<dbReference type="Pfam" id="PF00941">
    <property type="entry name" value="FAD_binding_5"/>
    <property type="match status" value="1"/>
</dbReference>
<dbReference type="GO" id="GO:0005777">
    <property type="term" value="C:peroxisome"/>
    <property type="evidence" value="ECO:0007669"/>
    <property type="project" value="UniProtKB-SubCell"/>
</dbReference>
<feature type="binding site" evidence="20">
    <location>
        <position position="778"/>
    </location>
    <ligand>
        <name>Mo-molybdopterin</name>
        <dbReference type="ChEBI" id="CHEBI:71302"/>
    </ligand>
    <ligandPart>
        <name>Mo</name>
        <dbReference type="ChEBI" id="CHEBI:28685"/>
    </ligandPart>
</feature>
<evidence type="ECO:0000256" key="1">
    <source>
        <dbReference type="ARBA" id="ARBA00001974"/>
    </source>
</evidence>
<evidence type="ECO:0000256" key="7">
    <source>
        <dbReference type="ARBA" id="ARBA00022630"/>
    </source>
</evidence>
<dbReference type="InterPro" id="IPR036683">
    <property type="entry name" value="CO_DH_flav_C_dom_sf"/>
</dbReference>
<feature type="domain" description="FAD-binding PCMH-type" evidence="22">
    <location>
        <begin position="241"/>
        <end position="427"/>
    </location>
</feature>
<comment type="cofactor">
    <cofactor evidence="1 19">
        <name>FAD</name>
        <dbReference type="ChEBI" id="CHEBI:57692"/>
    </cofactor>
</comment>
<dbReference type="InterPro" id="IPR000674">
    <property type="entry name" value="Ald_Oxase/Xan_DH_a/b"/>
</dbReference>
<dbReference type="InterPro" id="IPR012675">
    <property type="entry name" value="Beta-grasp_dom_sf"/>
</dbReference>
<evidence type="ECO:0000256" key="18">
    <source>
        <dbReference type="ARBA" id="ARBA00049517"/>
    </source>
</evidence>
<dbReference type="InterPro" id="IPR036856">
    <property type="entry name" value="Ald_Oxase/Xan_DH_a/b_sf"/>
</dbReference>
<dbReference type="Proteomes" id="UP001329430">
    <property type="component" value="Chromosome 4"/>
</dbReference>
<dbReference type="Pfam" id="PF00111">
    <property type="entry name" value="Fer2"/>
    <property type="match status" value="1"/>
</dbReference>
<feature type="binding site" evidence="20">
    <location>
        <position position="923"/>
    </location>
    <ligand>
        <name>Mo-molybdopterin</name>
        <dbReference type="ChEBI" id="CHEBI:71302"/>
    </ligand>
    <ligandPart>
        <name>Mo</name>
        <dbReference type="ChEBI" id="CHEBI:28685"/>
    </ligandPart>
</feature>
<dbReference type="InterPro" id="IPR008274">
    <property type="entry name" value="AldOxase/xan_DH_MoCoBD1"/>
</dbReference>
<dbReference type="FunFam" id="3.30.365.10:FF:000003">
    <property type="entry name" value="Aldehyde oxidase 1"/>
    <property type="match status" value="1"/>
</dbReference>
<feature type="binding site" evidence="19">
    <location>
        <position position="813"/>
    </location>
    <ligand>
        <name>substrate</name>
    </ligand>
</feature>
<feature type="domain" description="2Fe-2S ferredoxin-type" evidence="21">
    <location>
        <begin position="10"/>
        <end position="97"/>
    </location>
</feature>
<evidence type="ECO:0000256" key="16">
    <source>
        <dbReference type="ARBA" id="ARBA00034078"/>
    </source>
</evidence>
<dbReference type="Gene3D" id="3.30.365.10">
    <property type="entry name" value="Aldehyde oxidase/xanthine dehydrogenase, molybdopterin binding domain"/>
    <property type="match status" value="2"/>
</dbReference>
<gene>
    <name evidence="23" type="ORF">RI129_006018</name>
</gene>
<comment type="catalytic activity">
    <reaction evidence="18">
        <text>hypoxanthine + NAD(+) + H2O = xanthine + NADH + H(+)</text>
        <dbReference type="Rhea" id="RHEA:24670"/>
        <dbReference type="ChEBI" id="CHEBI:15377"/>
        <dbReference type="ChEBI" id="CHEBI:15378"/>
        <dbReference type="ChEBI" id="CHEBI:17368"/>
        <dbReference type="ChEBI" id="CHEBI:17712"/>
        <dbReference type="ChEBI" id="CHEBI:57540"/>
        <dbReference type="ChEBI" id="CHEBI:57945"/>
        <dbReference type="EC" id="1.17.1.4"/>
    </reaction>
</comment>
<dbReference type="InterPro" id="IPR022407">
    <property type="entry name" value="OxRdtase_Mopterin_BS"/>
</dbReference>
<evidence type="ECO:0000256" key="4">
    <source>
        <dbReference type="ARBA" id="ARBA00011738"/>
    </source>
</evidence>
<dbReference type="Pfam" id="PF01315">
    <property type="entry name" value="Ald_Xan_dh_C"/>
    <property type="match status" value="1"/>
</dbReference>
<dbReference type="InterPro" id="IPR006058">
    <property type="entry name" value="2Fe2S_fd_BS"/>
</dbReference>
<keyword evidence="13 20" id="KW-0411">Iron-sulfur</keyword>
<dbReference type="EC" id="1.17.1.4" evidence="5"/>
<dbReference type="InterPro" id="IPR037165">
    <property type="entry name" value="AldOxase/xan_DH_Mopterin-bd_sf"/>
</dbReference>
<dbReference type="FunFam" id="3.10.20.30:FF:000015">
    <property type="entry name" value="Aldehyde oxidase 1"/>
    <property type="match status" value="1"/>
</dbReference>
<keyword evidence="15" id="KW-0576">Peroxisome</keyword>
<dbReference type="InterPro" id="IPR036884">
    <property type="entry name" value="2Fe-2S-bd_dom_sf"/>
</dbReference>
<keyword evidence="6 20" id="KW-0500">Molybdenum</keyword>
<dbReference type="InterPro" id="IPR001041">
    <property type="entry name" value="2Fe-2S_ferredoxin-type"/>
</dbReference>
<evidence type="ECO:0000256" key="14">
    <source>
        <dbReference type="ARBA" id="ARBA00023027"/>
    </source>
</evidence>
<dbReference type="PIRSF" id="PIRSF000127">
    <property type="entry name" value="Xanthine_DH"/>
    <property type="match status" value="1"/>
</dbReference>
<dbReference type="NCBIfam" id="TIGR02963">
    <property type="entry name" value="xanthine_xdhA"/>
    <property type="match status" value="1"/>
</dbReference>
<dbReference type="GO" id="GO:0043546">
    <property type="term" value="F:molybdopterin cofactor binding"/>
    <property type="evidence" value="ECO:0007669"/>
    <property type="project" value="InterPro"/>
</dbReference>
<feature type="binding site" evidence="20">
    <location>
        <position position="155"/>
    </location>
    <ligand>
        <name>[2Fe-2S] cluster</name>
        <dbReference type="ChEBI" id="CHEBI:190135"/>
        <label>2</label>
    </ligand>
</feature>
<keyword evidence="8 20" id="KW-0001">2Fe-2S</keyword>
<dbReference type="PROSITE" id="PS00197">
    <property type="entry name" value="2FE2S_FER_1"/>
    <property type="match status" value="1"/>
</dbReference>
<evidence type="ECO:0000313" key="23">
    <source>
        <dbReference type="EMBL" id="KAK5644718.1"/>
    </source>
</evidence>
<dbReference type="Pfam" id="PF02738">
    <property type="entry name" value="MoCoBD_1"/>
    <property type="match status" value="1"/>
</dbReference>
<dbReference type="FunFam" id="3.30.390.50:FF:000001">
    <property type="entry name" value="Xanthine dehydrogenase oxidase"/>
    <property type="match status" value="1"/>
</dbReference>
<dbReference type="AlphaFoldDB" id="A0AAN7VGA1"/>
<feature type="binding site" evidence="19">
    <location>
        <position position="349"/>
    </location>
    <ligand>
        <name>FAD</name>
        <dbReference type="ChEBI" id="CHEBI:57692"/>
    </ligand>
</feature>
<comment type="cofactor">
    <cofactor evidence="16">
        <name>[2Fe-2S] cluster</name>
        <dbReference type="ChEBI" id="CHEBI:190135"/>
    </cofactor>
</comment>
<dbReference type="InterPro" id="IPR036318">
    <property type="entry name" value="FAD-bd_PCMH-like_sf"/>
</dbReference>
<protein>
    <recommendedName>
        <fullName evidence="5">xanthine dehydrogenase</fullName>
        <ecNumber evidence="5">1.17.1.4</ecNumber>
    </recommendedName>
</protein>
<evidence type="ECO:0000313" key="24">
    <source>
        <dbReference type="Proteomes" id="UP001329430"/>
    </source>
</evidence>
<evidence type="ECO:0000259" key="22">
    <source>
        <dbReference type="PROSITE" id="PS51387"/>
    </source>
</evidence>
<dbReference type="Pfam" id="PF01799">
    <property type="entry name" value="Fer2_2"/>
    <property type="match status" value="1"/>
</dbReference>
<keyword evidence="11" id="KW-0560">Oxidoreductase</keyword>
<dbReference type="GO" id="GO:0005506">
    <property type="term" value="F:iron ion binding"/>
    <property type="evidence" value="ECO:0007669"/>
    <property type="project" value="InterPro"/>
</dbReference>
<evidence type="ECO:0000256" key="10">
    <source>
        <dbReference type="ARBA" id="ARBA00022827"/>
    </source>
</evidence>
<evidence type="ECO:0000256" key="17">
    <source>
        <dbReference type="ARBA" id="ARBA00049017"/>
    </source>
</evidence>
<evidence type="ECO:0000256" key="5">
    <source>
        <dbReference type="ARBA" id="ARBA00013123"/>
    </source>
</evidence>
<reference evidence="23 24" key="1">
    <citation type="journal article" date="2024" name="Insects">
        <title>An Improved Chromosome-Level Genome Assembly of the Firefly Pyrocoelia pectoralis.</title>
        <authorList>
            <person name="Fu X."/>
            <person name="Meyer-Rochow V.B."/>
            <person name="Ballantyne L."/>
            <person name="Zhu X."/>
        </authorList>
    </citation>
    <scope>NUCLEOTIDE SEQUENCE [LARGE SCALE GENOMIC DNA]</scope>
    <source>
        <strain evidence="23">XCY_ONT2</strain>
    </source>
</reference>
<feature type="binding site" evidence="19">
    <location>
        <position position="372"/>
    </location>
    <ligand>
        <name>FAD</name>
        <dbReference type="ChEBI" id="CHEBI:57692"/>
    </ligand>
</feature>
<dbReference type="SUPFAM" id="SSF54292">
    <property type="entry name" value="2Fe-2S ferredoxin-like"/>
    <property type="match status" value="1"/>
</dbReference>
<evidence type="ECO:0000256" key="6">
    <source>
        <dbReference type="ARBA" id="ARBA00022505"/>
    </source>
</evidence>
<organism evidence="23 24">
    <name type="scientific">Pyrocoelia pectoralis</name>
    <dbReference type="NCBI Taxonomy" id="417401"/>
    <lineage>
        <taxon>Eukaryota</taxon>
        <taxon>Metazoa</taxon>
        <taxon>Ecdysozoa</taxon>
        <taxon>Arthropoda</taxon>
        <taxon>Hexapoda</taxon>
        <taxon>Insecta</taxon>
        <taxon>Pterygota</taxon>
        <taxon>Neoptera</taxon>
        <taxon>Endopterygota</taxon>
        <taxon>Coleoptera</taxon>
        <taxon>Polyphaga</taxon>
        <taxon>Elateriformia</taxon>
        <taxon>Elateroidea</taxon>
        <taxon>Lampyridae</taxon>
        <taxon>Lampyrinae</taxon>
        <taxon>Pyrocoelia</taxon>
    </lineage>
</organism>
<dbReference type="SMART" id="SM01092">
    <property type="entry name" value="CO_deh_flav_C"/>
    <property type="match status" value="1"/>
</dbReference>
<comment type="caution">
    <text evidence="23">The sequence shown here is derived from an EMBL/GenBank/DDBJ whole genome shotgun (WGS) entry which is preliminary data.</text>
</comment>
<dbReference type="InterPro" id="IPR016169">
    <property type="entry name" value="FAD-bd_PCMH_sub2"/>
</dbReference>
<dbReference type="Gene3D" id="3.30.465.10">
    <property type="match status" value="1"/>
</dbReference>
<dbReference type="SMART" id="SM01008">
    <property type="entry name" value="Ald_Xan_dh_C"/>
    <property type="match status" value="1"/>
</dbReference>
<dbReference type="GO" id="GO:0051537">
    <property type="term" value="F:2 iron, 2 sulfur cluster binding"/>
    <property type="evidence" value="ECO:0007669"/>
    <property type="project" value="UniProtKB-KW"/>
</dbReference>
<feature type="binding site" evidence="19">
    <location>
        <position position="435"/>
    </location>
    <ligand>
        <name>FAD</name>
        <dbReference type="ChEBI" id="CHEBI:57692"/>
    </ligand>
</feature>
<dbReference type="InterPro" id="IPR002888">
    <property type="entry name" value="2Fe-2S-bd"/>
</dbReference>
<dbReference type="Gene3D" id="3.30.390.50">
    <property type="entry name" value="CO dehydrogenase flavoprotein, C-terminal domain"/>
    <property type="match status" value="1"/>
</dbReference>
<keyword evidence="10 19" id="KW-0274">FAD</keyword>
<feature type="binding site" evidence="20">
    <location>
        <position position="49"/>
    </location>
    <ligand>
        <name>[2Fe-2S] cluster</name>
        <dbReference type="ChEBI" id="CHEBI:190135"/>
        <label>1</label>
    </ligand>
</feature>
<dbReference type="PROSITE" id="PS00559">
    <property type="entry name" value="MOLYBDOPTERIN_EUK"/>
    <property type="match status" value="1"/>
</dbReference>
<dbReference type="InterPro" id="IPR016167">
    <property type="entry name" value="FAD-bd_PCMH_sub1"/>
</dbReference>
<dbReference type="PANTHER" id="PTHR45444">
    <property type="entry name" value="XANTHINE DEHYDROGENASE"/>
    <property type="match status" value="1"/>
</dbReference>
<dbReference type="PROSITE" id="PS51085">
    <property type="entry name" value="2FE2S_FER_2"/>
    <property type="match status" value="1"/>
</dbReference>
<feature type="binding site" evidence="20">
    <location>
        <position position="157"/>
    </location>
    <ligand>
        <name>[2Fe-2S] cluster</name>
        <dbReference type="ChEBI" id="CHEBI:190135"/>
        <label>2</label>
    </ligand>
</feature>
<feature type="binding site" evidence="20">
    <location>
        <position position="809"/>
    </location>
    <ligand>
        <name>Mo-molybdopterin</name>
        <dbReference type="ChEBI" id="CHEBI:71302"/>
    </ligand>
    <ligandPart>
        <name>Mo</name>
        <dbReference type="ChEBI" id="CHEBI:28685"/>
    </ligandPart>
</feature>
<comment type="cofactor">
    <cofactor evidence="20">
        <name>[2Fe-2S] cluster</name>
        <dbReference type="ChEBI" id="CHEBI:190135"/>
    </cofactor>
    <text evidence="20">Binds 2 [2Fe-2S] clusters.</text>
</comment>
<evidence type="ECO:0000256" key="20">
    <source>
        <dbReference type="PIRSR" id="PIRSR000127-3"/>
    </source>
</evidence>
<dbReference type="EMBL" id="JAVRBK010000004">
    <property type="protein sequence ID" value="KAK5644718.1"/>
    <property type="molecule type" value="Genomic_DNA"/>
</dbReference>
<feature type="binding site" evidence="20">
    <location>
        <position position="54"/>
    </location>
    <ligand>
        <name>[2Fe-2S] cluster</name>
        <dbReference type="ChEBI" id="CHEBI:190135"/>
        <label>1</label>
    </ligand>
</feature>
<sequence>MSLVKHTQDFPLVFFVNGRKIIEKEVDPEWTLLYYLRNKLQLCGTKHGCGEGGCGACTVMVSKYDRIQDKLTHLAVNACLAPICSMHGLAVTTVEGIGSTKTKLHPVQEAIAKSHGSQCGFCTPGIVMSMYALLRSASKKPSLKDLEITFQGNLCRCTGYRPILDGFKTFTEEWELIQNSNVPNGNCSMGSKCCKLQNAKAEDNICNYTANDYTPYDVTQEPIFPPELKLHKDLDEQYLIFRGKEVTWYRPTQLNELLELKNQFPDAKIVVGNTEIGVETKFKHFSYPIRIYPLLINELTTVTIEKFGIRVGAAVTLQDMSKALNTVIISEMEHRTRIFNAIVEMLHWFAGQQIRNVATVGGNIMTGSPISDLNPIFVAAKVELELDSKSNGRRMVIMDENFFTSYRCNIVRKDEILVAIHIPFTMQYQHFFAYKQARRRDDDTAIVNCAINATFKPKTDIISKIQMAFGGMGPTIVVPKKTCANLINRPWDEATLEEAYEMLINDLPLLPSAPGGMTQYRRSLTLSFFFKAYLAILPTLKSYCPNTEIRKNYTSAIDGFFPQTPKASQYYQITSHNEKVNSLGKPLPHLSSFKQAAGEAIYCDDIPLHQSELHLAFVLSTRPYAKFETDASDALRMEGVKLFISAEDISKDRNSFNGPDTEPYFAPGITTSHGQILGAVVAINRMLAQKAARKVKVTYEDLHPVVITIEDAITHTSFFDQPIIFEEGNVDEVFATAPHILKGDCRNGAQEHFYLEPHSAIVVPRNEDDEMEIICTAQDSTSISKSVASVLNVSENKIVTKVKRLGGGFGGKEYPVLFLAVSAAIAASRLGVPVRCVLERDEDMLITGARHPFYTKYKCAFNSDGKILGCEAFIYSNAGYAKTASVGVLEQALLKFDGAYNIPNVRLIGRMCKTNLPSNTAFRGFGAPQALLAGEFMIREIAEYLNKDVIEVAKLNLYKEGDITFAGQNVYNLLILNNEEKK</sequence>
<feature type="binding site" evidence="20">
    <location>
        <position position="79"/>
    </location>
    <ligand>
        <name>[2Fe-2S] cluster</name>
        <dbReference type="ChEBI" id="CHEBI:190135"/>
        <label>1</label>
    </ligand>
</feature>
<dbReference type="InterPro" id="IPR016208">
    <property type="entry name" value="Ald_Oxase/xanthine_DH-like"/>
</dbReference>
<feature type="binding site" evidence="20">
    <location>
        <position position="119"/>
    </location>
    <ligand>
        <name>[2Fe-2S] cluster</name>
        <dbReference type="ChEBI" id="CHEBI:190135"/>
        <label>2</label>
    </ligand>
</feature>
<keyword evidence="14" id="KW-0520">NAD</keyword>
<keyword evidence="24" id="KW-1185">Reference proteome</keyword>
<proteinExistence type="inferred from homology"/>
<evidence type="ECO:0000256" key="8">
    <source>
        <dbReference type="ARBA" id="ARBA00022714"/>
    </source>
</evidence>
<dbReference type="InterPro" id="IPR016166">
    <property type="entry name" value="FAD-bd_PCMH"/>
</dbReference>
<evidence type="ECO:0000256" key="2">
    <source>
        <dbReference type="ARBA" id="ARBA00004275"/>
    </source>
</evidence>
<dbReference type="SUPFAM" id="SSF56176">
    <property type="entry name" value="FAD-binding/transporter-associated domain-like"/>
    <property type="match status" value="1"/>
</dbReference>
<dbReference type="Gene3D" id="3.90.1170.50">
    <property type="entry name" value="Aldehyde oxidase/xanthine dehydrogenase, a/b hammerhead"/>
    <property type="match status" value="1"/>
</dbReference>
<feature type="binding site" evidence="19">
    <location>
        <begin position="269"/>
        <end position="276"/>
    </location>
    <ligand>
        <name>FAD</name>
        <dbReference type="ChEBI" id="CHEBI:57692"/>
    </ligand>
</feature>
<feature type="binding site" evidence="19">
    <location>
        <position position="417"/>
    </location>
    <ligand>
        <name>FAD</name>
        <dbReference type="ChEBI" id="CHEBI:57692"/>
    </ligand>
</feature>
<dbReference type="FunFam" id="3.30.465.10:FF:000004">
    <property type="entry name" value="Xanthine dehydrogenase/oxidase"/>
    <property type="match status" value="1"/>
</dbReference>
<dbReference type="Gene3D" id="3.30.43.10">
    <property type="entry name" value="Uridine Diphospho-n-acetylenolpyruvylglucosamine Reductase, domain 2"/>
    <property type="match status" value="1"/>
</dbReference>
<comment type="subcellular location">
    <subcellularLocation>
        <location evidence="2">Peroxisome</location>
    </subcellularLocation>
</comment>
<keyword evidence="12 20" id="KW-0408">Iron</keyword>